<evidence type="ECO:0000313" key="1">
    <source>
        <dbReference type="EMBL" id="GGF23985.1"/>
    </source>
</evidence>
<evidence type="ECO:0008006" key="3">
    <source>
        <dbReference type="Google" id="ProtNLM"/>
    </source>
</evidence>
<gene>
    <name evidence="1" type="ORF">GCM10011383_39570</name>
</gene>
<name>A0ABQ1URY9_9BACT</name>
<dbReference type="RefSeq" id="WP_188815788.1">
    <property type="nucleotide sequence ID" value="NZ_BMHT01000008.1"/>
</dbReference>
<dbReference type="Proteomes" id="UP000632273">
    <property type="component" value="Unassembled WGS sequence"/>
</dbReference>
<dbReference type="PROSITE" id="PS51257">
    <property type="entry name" value="PROKAR_LIPOPROTEIN"/>
    <property type="match status" value="1"/>
</dbReference>
<keyword evidence="2" id="KW-1185">Reference proteome</keyword>
<organism evidence="1 2">
    <name type="scientific">Hymenobacter cavernae</name>
    <dbReference type="NCBI Taxonomy" id="2044852"/>
    <lineage>
        <taxon>Bacteria</taxon>
        <taxon>Pseudomonadati</taxon>
        <taxon>Bacteroidota</taxon>
        <taxon>Cytophagia</taxon>
        <taxon>Cytophagales</taxon>
        <taxon>Hymenobacteraceae</taxon>
        <taxon>Hymenobacter</taxon>
    </lineage>
</organism>
<sequence>MRKFLTSIARGYLLILLTVTSCSYLENDGTEIEVQIFKNILLQKQIDSNEMLLVFKKTKEIYFVLAENCDSVFHDSNSQIIWTKSIINDHNNSYYQIKVLDTLETNVALAIQKKEISKQDFVTKTSHKVAKWDRSNKLASKKRIHI</sequence>
<reference evidence="2" key="1">
    <citation type="journal article" date="2019" name="Int. J. Syst. Evol. Microbiol.">
        <title>The Global Catalogue of Microorganisms (GCM) 10K type strain sequencing project: providing services to taxonomists for standard genome sequencing and annotation.</title>
        <authorList>
            <consortium name="The Broad Institute Genomics Platform"/>
            <consortium name="The Broad Institute Genome Sequencing Center for Infectious Disease"/>
            <person name="Wu L."/>
            <person name="Ma J."/>
        </authorList>
    </citation>
    <scope>NUCLEOTIDE SEQUENCE [LARGE SCALE GENOMIC DNA]</scope>
    <source>
        <strain evidence="2">CGMCC 1.15197</strain>
    </source>
</reference>
<evidence type="ECO:0000313" key="2">
    <source>
        <dbReference type="Proteomes" id="UP000632273"/>
    </source>
</evidence>
<comment type="caution">
    <text evidence="1">The sequence shown here is derived from an EMBL/GenBank/DDBJ whole genome shotgun (WGS) entry which is preliminary data.</text>
</comment>
<protein>
    <recommendedName>
        <fullName evidence="3">Lipoprotein</fullName>
    </recommendedName>
</protein>
<proteinExistence type="predicted"/>
<accession>A0ABQ1URY9</accession>
<dbReference type="EMBL" id="BMHT01000008">
    <property type="protein sequence ID" value="GGF23985.1"/>
    <property type="molecule type" value="Genomic_DNA"/>
</dbReference>